<keyword evidence="6" id="KW-0732">Signal</keyword>
<keyword evidence="4" id="KW-0697">Rotamase</keyword>
<feature type="signal peptide" evidence="6">
    <location>
        <begin position="1"/>
        <end position="19"/>
    </location>
</feature>
<sequence>MKRILLIFSLVLTAMIVMAQKLSCCGATQCDKRARVELITSKGRIVVELYNETPCHRDNFLKLARQGIYDGILWHRVIANFMIQSGDTTSRHALPGDLLGEGDLNYTLDAEIKYPKIFHKRGALAAARESDDVNPARKSSAAQFYIVWGKVYDEAGLDQMQAKIDKRTNGTVRLTPEVRQYYIQHGGTPHLDGQYTVFGEVVEGLDVVEKIDFVKTDSNDRPVEDVKIIRATVLP</sequence>
<evidence type="ECO:0000256" key="5">
    <source>
        <dbReference type="ARBA" id="ARBA00023235"/>
    </source>
</evidence>
<dbReference type="EMBL" id="JRNQ01000023">
    <property type="protein sequence ID" value="KGF44942.1"/>
    <property type="molecule type" value="Genomic_DNA"/>
</dbReference>
<dbReference type="Proteomes" id="UP000029525">
    <property type="component" value="Unassembled WGS sequence"/>
</dbReference>
<evidence type="ECO:0000259" key="7">
    <source>
        <dbReference type="PROSITE" id="PS50072"/>
    </source>
</evidence>
<dbReference type="InterPro" id="IPR002130">
    <property type="entry name" value="Cyclophilin-type_PPIase_dom"/>
</dbReference>
<dbReference type="AlphaFoldDB" id="A0A096BQJ8"/>
<evidence type="ECO:0000256" key="4">
    <source>
        <dbReference type="ARBA" id="ARBA00023110"/>
    </source>
</evidence>
<dbReference type="InterPro" id="IPR029000">
    <property type="entry name" value="Cyclophilin-like_dom_sf"/>
</dbReference>
<dbReference type="CDD" id="cd00317">
    <property type="entry name" value="cyclophilin"/>
    <property type="match status" value="1"/>
</dbReference>
<comment type="caution">
    <text evidence="8">The sequence shown here is derived from an EMBL/GenBank/DDBJ whole genome shotgun (WGS) entry which is preliminary data.</text>
</comment>
<evidence type="ECO:0000313" key="8">
    <source>
        <dbReference type="EMBL" id="KGF44942.1"/>
    </source>
</evidence>
<organism evidence="8 9">
    <name type="scientific">Prevotella bivia DNF00320</name>
    <dbReference type="NCBI Taxonomy" id="1401068"/>
    <lineage>
        <taxon>Bacteria</taxon>
        <taxon>Pseudomonadati</taxon>
        <taxon>Bacteroidota</taxon>
        <taxon>Bacteroidia</taxon>
        <taxon>Bacteroidales</taxon>
        <taxon>Prevotellaceae</taxon>
        <taxon>Prevotella</taxon>
    </lineage>
</organism>
<dbReference type="PROSITE" id="PS50072">
    <property type="entry name" value="CSA_PPIASE_2"/>
    <property type="match status" value="1"/>
</dbReference>
<keyword evidence="5 8" id="KW-0413">Isomerase</keyword>
<accession>A0A096BQJ8</accession>
<evidence type="ECO:0000256" key="6">
    <source>
        <dbReference type="SAM" id="SignalP"/>
    </source>
</evidence>
<proteinExistence type="inferred from homology"/>
<evidence type="ECO:0000256" key="1">
    <source>
        <dbReference type="ARBA" id="ARBA00002388"/>
    </source>
</evidence>
<evidence type="ECO:0000313" key="9">
    <source>
        <dbReference type="Proteomes" id="UP000029525"/>
    </source>
</evidence>
<dbReference type="PANTHER" id="PTHR45625">
    <property type="entry name" value="PEPTIDYL-PROLYL CIS-TRANS ISOMERASE-RELATED"/>
    <property type="match status" value="1"/>
</dbReference>
<dbReference type="RefSeq" id="WP_036866647.1">
    <property type="nucleotide sequence ID" value="NZ_JRNQ01000023.1"/>
</dbReference>
<dbReference type="PIRSF" id="PIRSF001467">
    <property type="entry name" value="Peptidylpro_ismrse"/>
    <property type="match status" value="1"/>
</dbReference>
<dbReference type="PANTHER" id="PTHR45625:SF4">
    <property type="entry name" value="PEPTIDYLPROLYL ISOMERASE DOMAIN AND WD REPEAT-CONTAINING PROTEIN 1"/>
    <property type="match status" value="1"/>
</dbReference>
<feature type="chain" id="PRO_5001918350" description="peptidylprolyl isomerase" evidence="6">
    <location>
        <begin position="20"/>
        <end position="235"/>
    </location>
</feature>
<dbReference type="OrthoDB" id="9807797at2"/>
<dbReference type="Gene3D" id="2.40.100.10">
    <property type="entry name" value="Cyclophilin-like"/>
    <property type="match status" value="1"/>
</dbReference>
<comment type="similarity">
    <text evidence="2">Belongs to the cyclophilin-type PPIase family.</text>
</comment>
<dbReference type="GO" id="GO:0003755">
    <property type="term" value="F:peptidyl-prolyl cis-trans isomerase activity"/>
    <property type="evidence" value="ECO:0007669"/>
    <property type="project" value="UniProtKB-KW"/>
</dbReference>
<dbReference type="InterPro" id="IPR044666">
    <property type="entry name" value="Cyclophilin_A-like"/>
</dbReference>
<dbReference type="Pfam" id="PF00160">
    <property type="entry name" value="Pro_isomerase"/>
    <property type="match status" value="2"/>
</dbReference>
<reference evidence="8 9" key="1">
    <citation type="submission" date="2014-07" db="EMBL/GenBank/DDBJ databases">
        <authorList>
            <person name="McCorrison J."/>
            <person name="Sanka R."/>
            <person name="Torralba M."/>
            <person name="Gillis M."/>
            <person name="Haft D.H."/>
            <person name="Methe B."/>
            <person name="Sutton G."/>
            <person name="Nelson K.E."/>
        </authorList>
    </citation>
    <scope>NUCLEOTIDE SEQUENCE [LARGE SCALE GENOMIC DNA]</scope>
    <source>
        <strain evidence="8 9">DNF00320</strain>
    </source>
</reference>
<dbReference type="SUPFAM" id="SSF50891">
    <property type="entry name" value="Cyclophilin-like"/>
    <property type="match status" value="1"/>
</dbReference>
<dbReference type="EC" id="5.2.1.8" evidence="3"/>
<feature type="domain" description="PPIase cyclophilin-type" evidence="7">
    <location>
        <begin position="43"/>
        <end position="233"/>
    </location>
</feature>
<gene>
    <name evidence="8" type="ORF">HMPREF0647_04625</name>
</gene>
<dbReference type="InterPro" id="IPR024936">
    <property type="entry name" value="Cyclophilin-type_PPIase"/>
</dbReference>
<protein>
    <recommendedName>
        <fullName evidence="3">peptidylprolyl isomerase</fullName>
        <ecNumber evidence="3">5.2.1.8</ecNumber>
    </recommendedName>
</protein>
<name>A0A096BQJ8_9BACT</name>
<evidence type="ECO:0000256" key="3">
    <source>
        <dbReference type="ARBA" id="ARBA00013194"/>
    </source>
</evidence>
<comment type="function">
    <text evidence="1">PPIases accelerate the folding of proteins. It catalyzes the cis-trans isomerization of proline imidic peptide bonds in oligopeptides.</text>
</comment>
<evidence type="ECO:0000256" key="2">
    <source>
        <dbReference type="ARBA" id="ARBA00007365"/>
    </source>
</evidence>